<dbReference type="EMBL" id="WIXP02000013">
    <property type="protein sequence ID" value="KAF6200646.1"/>
    <property type="molecule type" value="Genomic_DNA"/>
</dbReference>
<evidence type="ECO:0000313" key="1">
    <source>
        <dbReference type="EMBL" id="KAF6200646.1"/>
    </source>
</evidence>
<accession>A0A8S9WXW1</accession>
<dbReference type="AlphaFoldDB" id="A0A8S9WXW1"/>
<name>A0A8S9WXW1_APOLU</name>
<reference evidence="1" key="1">
    <citation type="journal article" date="2021" name="Mol. Ecol. Resour.">
        <title>Apolygus lucorum genome provides insights into omnivorousness and mesophyll feeding.</title>
        <authorList>
            <person name="Liu Y."/>
            <person name="Liu H."/>
            <person name="Wang H."/>
            <person name="Huang T."/>
            <person name="Liu B."/>
            <person name="Yang B."/>
            <person name="Yin L."/>
            <person name="Li B."/>
            <person name="Zhang Y."/>
            <person name="Zhang S."/>
            <person name="Jiang F."/>
            <person name="Zhang X."/>
            <person name="Ren Y."/>
            <person name="Wang B."/>
            <person name="Wang S."/>
            <person name="Lu Y."/>
            <person name="Wu K."/>
            <person name="Fan W."/>
            <person name="Wang G."/>
        </authorList>
    </citation>
    <scope>NUCLEOTIDE SEQUENCE</scope>
    <source>
        <strain evidence="1">12Hb</strain>
    </source>
</reference>
<dbReference type="SUPFAM" id="SSF56219">
    <property type="entry name" value="DNase I-like"/>
    <property type="match status" value="1"/>
</dbReference>
<comment type="caution">
    <text evidence="1">The sequence shown here is derived from an EMBL/GenBank/DDBJ whole genome shotgun (WGS) entry which is preliminary data.</text>
</comment>
<evidence type="ECO:0008006" key="3">
    <source>
        <dbReference type="Google" id="ProtNLM"/>
    </source>
</evidence>
<keyword evidence="2" id="KW-1185">Reference proteome</keyword>
<sequence length="593" mass="66916">MLVNGEHNFVLVGDVNARTGQLQTFDEELSGLLAPFSRLRGSRDPICNGRGRRLVELCDNVGLVILNGRAPVDQLGELTCISARGQSVIDLLCVQMTGLSLVRGFSVLPEAFSDHLPLTFLLKGPKQSLQEGELFPMAIKWTANDELHFRRKVLRCLDDLPVAGGCAAQDDLKRIISRCADRRITTGGANKVVFHKPWFSYECLRLRKQVFGLLRLHQRSNSDFVLLQYKAASREYKTLCATKKKNYNLNMAARFVEATEGERFWKLVDEFRIRGPSQTRHIGMPEWILYFSDLYNPQAVSSLMAYAPPEVRVESLDAAFTLAELRGFLGSIKRNKAPGLDRIPLEFYLNAPDSFLSLLVVNFNCFFRGGDLPEGFRGALVRSGGRLARGEKWFLGGQPITCANSYKYLGMELRFDLGLSNHFVGKSRLVRFGIGSVWSRLFMANDRPVYVSNLKMSAGYIGKVLRQPITRFTKLTAEEVIRKRIGWAKVWSSKVLELDPNADPFDPSLFPGLAKSAVCREIARHSEFLRTRPAGAQYHLLFQHLDHTGKQYISFFARLFEQVLRISLFWTPGLVYPLQSATKGCSDTEESHD</sequence>
<protein>
    <recommendedName>
        <fullName evidence="3">Endonuclease/exonuclease/phosphatase domain-containing protein</fullName>
    </recommendedName>
</protein>
<evidence type="ECO:0000313" key="2">
    <source>
        <dbReference type="Proteomes" id="UP000466442"/>
    </source>
</evidence>
<dbReference type="OrthoDB" id="8052050at2759"/>
<proteinExistence type="predicted"/>
<gene>
    <name evidence="1" type="ORF">GE061_005089</name>
</gene>
<organism evidence="1 2">
    <name type="scientific">Apolygus lucorum</name>
    <name type="common">Small green plant bug</name>
    <name type="synonym">Lygocoris lucorum</name>
    <dbReference type="NCBI Taxonomy" id="248454"/>
    <lineage>
        <taxon>Eukaryota</taxon>
        <taxon>Metazoa</taxon>
        <taxon>Ecdysozoa</taxon>
        <taxon>Arthropoda</taxon>
        <taxon>Hexapoda</taxon>
        <taxon>Insecta</taxon>
        <taxon>Pterygota</taxon>
        <taxon>Neoptera</taxon>
        <taxon>Paraneoptera</taxon>
        <taxon>Hemiptera</taxon>
        <taxon>Heteroptera</taxon>
        <taxon>Panheteroptera</taxon>
        <taxon>Cimicomorpha</taxon>
        <taxon>Miridae</taxon>
        <taxon>Mirini</taxon>
        <taxon>Apolygus</taxon>
    </lineage>
</organism>
<dbReference type="Gene3D" id="3.60.10.10">
    <property type="entry name" value="Endonuclease/exonuclease/phosphatase"/>
    <property type="match status" value="1"/>
</dbReference>
<dbReference type="InterPro" id="IPR036691">
    <property type="entry name" value="Endo/exonu/phosph_ase_sf"/>
</dbReference>
<dbReference type="Proteomes" id="UP000466442">
    <property type="component" value="Unassembled WGS sequence"/>
</dbReference>